<accession>D0BK10</accession>
<dbReference type="OrthoDB" id="9795206at2"/>
<proteinExistence type="predicted"/>
<evidence type="ECO:0000313" key="2">
    <source>
        <dbReference type="EMBL" id="EEW93413.1"/>
    </source>
</evidence>
<dbReference type="PANTHER" id="PTHR43415">
    <property type="entry name" value="SPERMIDINE N(1)-ACETYLTRANSFERASE"/>
    <property type="match status" value="1"/>
</dbReference>
<dbReference type="Pfam" id="PF13302">
    <property type="entry name" value="Acetyltransf_3"/>
    <property type="match status" value="1"/>
</dbReference>
<name>D0BK10_9LACT</name>
<evidence type="ECO:0000259" key="1">
    <source>
        <dbReference type="PROSITE" id="PS51186"/>
    </source>
</evidence>
<dbReference type="InterPro" id="IPR000182">
    <property type="entry name" value="GNAT_dom"/>
</dbReference>
<feature type="domain" description="N-acetyltransferase" evidence="1">
    <location>
        <begin position="1"/>
        <end position="159"/>
    </location>
</feature>
<reference evidence="2" key="1">
    <citation type="submission" date="2009-09" db="EMBL/GenBank/DDBJ databases">
        <authorList>
            <consortium name="The Broad Institute Genome Sequencing Platform"/>
            <person name="Ward D."/>
            <person name="Feldgarden M."/>
            <person name="Earl A."/>
            <person name="Young S.K."/>
            <person name="Zeng Q."/>
            <person name="Koehrsen M."/>
            <person name="Alvarado L."/>
            <person name="Berlin A."/>
            <person name="Bochicchio J."/>
            <person name="Borenstein D."/>
            <person name="Chapman S.B."/>
            <person name="Chen Z."/>
            <person name="Engels R."/>
            <person name="Freedman E."/>
            <person name="Gellesch M."/>
            <person name="Goldberg J."/>
            <person name="Griggs A."/>
            <person name="Gujja S."/>
            <person name="Heilman E."/>
            <person name="Heiman D."/>
            <person name="Hepburn T."/>
            <person name="Howarth C."/>
            <person name="Jen D."/>
            <person name="Larson L."/>
            <person name="Lewis B."/>
            <person name="Mehta T."/>
            <person name="Park D."/>
            <person name="Pearson M."/>
            <person name="Roberts A."/>
            <person name="Saif S."/>
            <person name="Shea T."/>
            <person name="Shenoy N."/>
            <person name="Sisk P."/>
            <person name="Stolte C."/>
            <person name="Sykes S."/>
            <person name="Thomson T."/>
            <person name="Walk T."/>
            <person name="White J."/>
            <person name="Yandava C."/>
            <person name="Sibley C.D."/>
            <person name="Field T.R."/>
            <person name="Grinwis M."/>
            <person name="Eshaghurshan C.S."/>
            <person name="Surette M.G."/>
            <person name="Haas B."/>
            <person name="Nusbaum C."/>
            <person name="Birren B."/>
        </authorList>
    </citation>
    <scope>NUCLEOTIDE SEQUENCE [LARGE SCALE GENOMIC DNA]</scope>
    <source>
        <strain evidence="2">ATCC 700633</strain>
    </source>
</reference>
<dbReference type="Proteomes" id="UP000002939">
    <property type="component" value="Unassembled WGS sequence"/>
</dbReference>
<dbReference type="PROSITE" id="PS51186">
    <property type="entry name" value="GNAT"/>
    <property type="match status" value="1"/>
</dbReference>
<dbReference type="SUPFAM" id="SSF55729">
    <property type="entry name" value="Acyl-CoA N-acyltransferases (Nat)"/>
    <property type="match status" value="1"/>
</dbReference>
<dbReference type="AlphaFoldDB" id="D0BK10"/>
<dbReference type="RefSeq" id="WP_006702569.1">
    <property type="nucleotide sequence ID" value="NZ_KI391971.1"/>
</dbReference>
<dbReference type="InterPro" id="IPR016181">
    <property type="entry name" value="Acyl_CoA_acyltransferase"/>
</dbReference>
<reference evidence="2" key="2">
    <citation type="submission" date="2011-10" db="EMBL/GenBank/DDBJ databases">
        <title>The Genome Sequence of Granulicatella elegans ATCC 700633.</title>
        <authorList>
            <consortium name="The Broad Institute Genome Sequencing Platform"/>
            <consortium name="The Broad Institute Genome Sequencing Center for Infectious Disease"/>
            <person name="Earl A."/>
            <person name="Ward D."/>
            <person name="Feldgarden M."/>
            <person name="Gevers D."/>
            <person name="Sibley C.D."/>
            <person name="Field T.R."/>
            <person name="Grinwis M."/>
            <person name="Eshaghurshan C.S."/>
            <person name="Surette M.G."/>
            <person name="Young S.K."/>
            <person name="Zeng Q."/>
            <person name="Gargeya S."/>
            <person name="Fitzgerald M."/>
            <person name="Haas B."/>
            <person name="Abouelleil A."/>
            <person name="Alvarado L."/>
            <person name="Arachchi H.M."/>
            <person name="Berlin A."/>
            <person name="Brown A."/>
            <person name="Chapman S.B."/>
            <person name="Chen Z."/>
            <person name="Dunbar C."/>
            <person name="Freedman E."/>
            <person name="Gearin G."/>
            <person name="Goldberg J."/>
            <person name="Griggs A."/>
            <person name="Gujja S."/>
            <person name="Heiman D."/>
            <person name="Howarth C."/>
            <person name="Larson L."/>
            <person name="Lui A."/>
            <person name="MacDonald P.J.P."/>
            <person name="Montmayeur A."/>
            <person name="Murphy C."/>
            <person name="Neiman D."/>
            <person name="Pearson M."/>
            <person name="Priest M."/>
            <person name="Roberts A."/>
            <person name="Saif S."/>
            <person name="Shea T."/>
            <person name="Shenoy N."/>
            <person name="Sisk P."/>
            <person name="Stolte C."/>
            <person name="Sykes S."/>
            <person name="Wortman J."/>
            <person name="Nusbaum C."/>
            <person name="Birren B."/>
        </authorList>
    </citation>
    <scope>NUCLEOTIDE SEQUENCE [LARGE SCALE GENOMIC DNA]</scope>
    <source>
        <strain evidence="2">ATCC 700633</strain>
    </source>
</reference>
<comment type="caution">
    <text evidence="2">The sequence shown here is derived from an EMBL/GenBank/DDBJ whole genome shotgun (WGS) entry which is preliminary data.</text>
</comment>
<sequence>MLKKLRESDLPILHTLIYSSEKPRWTLYNAPYFDEYKQLNLETFLKSDIHLFFLSENVLAIVHEERIIGVVTRYWEDIRTRWLEIGIVIYDDSLWSHGIGTSALQEWIGICFKDFPEIERVGLTTWSGNPGMMRLSEKLGMTQEARIRKVRYYKGIYYDSIKYGILRDEFFALK</sequence>
<dbReference type="GO" id="GO:0016747">
    <property type="term" value="F:acyltransferase activity, transferring groups other than amino-acyl groups"/>
    <property type="evidence" value="ECO:0007669"/>
    <property type="project" value="InterPro"/>
</dbReference>
<protein>
    <recommendedName>
        <fullName evidence="1">N-acetyltransferase domain-containing protein</fullName>
    </recommendedName>
</protein>
<gene>
    <name evidence="2" type="ORF">HMPREF0446_00295</name>
</gene>
<dbReference type="eggNOG" id="COG1670">
    <property type="taxonomic scope" value="Bacteria"/>
</dbReference>
<dbReference type="EMBL" id="ACRF02000014">
    <property type="protein sequence ID" value="EEW93413.1"/>
    <property type="molecule type" value="Genomic_DNA"/>
</dbReference>
<organism evidence="2 3">
    <name type="scientific">Granulicatella elegans ATCC 700633</name>
    <dbReference type="NCBI Taxonomy" id="626369"/>
    <lineage>
        <taxon>Bacteria</taxon>
        <taxon>Bacillati</taxon>
        <taxon>Bacillota</taxon>
        <taxon>Bacilli</taxon>
        <taxon>Lactobacillales</taxon>
        <taxon>Carnobacteriaceae</taxon>
        <taxon>Granulicatella</taxon>
    </lineage>
</organism>
<dbReference type="PANTHER" id="PTHR43415:SF4">
    <property type="entry name" value="N-ACETYLTRANSFERASE DOMAIN-CONTAINING PROTEIN"/>
    <property type="match status" value="1"/>
</dbReference>
<evidence type="ECO:0000313" key="3">
    <source>
        <dbReference type="Proteomes" id="UP000002939"/>
    </source>
</evidence>
<dbReference type="Gene3D" id="3.40.630.30">
    <property type="match status" value="1"/>
</dbReference>
<keyword evidence="3" id="KW-1185">Reference proteome</keyword>
<dbReference type="HOGENOM" id="CLU_013985_3_2_9"/>
<dbReference type="STRING" id="626369.HMPREF0446_00295"/>